<dbReference type="PANTHER" id="PTHR46502">
    <property type="entry name" value="C2 DOMAIN-CONTAINING"/>
    <property type="match status" value="1"/>
</dbReference>
<reference evidence="5" key="1">
    <citation type="journal article" date="2019" name="Curr. Biol.">
        <title>Genome Sequence of Striga asiatica Provides Insight into the Evolution of Plant Parasitism.</title>
        <authorList>
            <person name="Yoshida S."/>
            <person name="Kim S."/>
            <person name="Wafula E.K."/>
            <person name="Tanskanen J."/>
            <person name="Kim Y.M."/>
            <person name="Honaas L."/>
            <person name="Yang Z."/>
            <person name="Spallek T."/>
            <person name="Conn C.E."/>
            <person name="Ichihashi Y."/>
            <person name="Cheong K."/>
            <person name="Cui S."/>
            <person name="Der J.P."/>
            <person name="Gundlach H."/>
            <person name="Jiao Y."/>
            <person name="Hori C."/>
            <person name="Ishida J.K."/>
            <person name="Kasahara H."/>
            <person name="Kiba T."/>
            <person name="Kim M.S."/>
            <person name="Koo N."/>
            <person name="Laohavisit A."/>
            <person name="Lee Y.H."/>
            <person name="Lumba S."/>
            <person name="McCourt P."/>
            <person name="Mortimer J.C."/>
            <person name="Mutuku J.M."/>
            <person name="Nomura T."/>
            <person name="Sasaki-Sekimoto Y."/>
            <person name="Seto Y."/>
            <person name="Wang Y."/>
            <person name="Wakatake T."/>
            <person name="Sakakibara H."/>
            <person name="Demura T."/>
            <person name="Yamaguchi S."/>
            <person name="Yoneyama K."/>
            <person name="Manabe R.I."/>
            <person name="Nelson D.C."/>
            <person name="Schulman A.H."/>
            <person name="Timko M.P."/>
            <person name="dePamphilis C.W."/>
            <person name="Choi D."/>
            <person name="Shirasu K."/>
        </authorList>
    </citation>
    <scope>NUCLEOTIDE SEQUENCE [LARGE SCALE GENOMIC DNA]</scope>
    <source>
        <strain evidence="5">cv. UVA1</strain>
    </source>
</reference>
<evidence type="ECO:0000256" key="2">
    <source>
        <dbReference type="ARBA" id="ARBA00022837"/>
    </source>
</evidence>
<feature type="domain" description="C2" evidence="3">
    <location>
        <begin position="62"/>
        <end position="130"/>
    </location>
</feature>
<dbReference type="OrthoDB" id="195679at2759"/>
<dbReference type="InterPro" id="IPR035892">
    <property type="entry name" value="C2_domain_sf"/>
</dbReference>
<evidence type="ECO:0000313" key="4">
    <source>
        <dbReference type="EMBL" id="GER45257.1"/>
    </source>
</evidence>
<gene>
    <name evidence="4" type="ORF">STAS_22183</name>
</gene>
<dbReference type="EMBL" id="BKCP01007181">
    <property type="protein sequence ID" value="GER45257.1"/>
    <property type="molecule type" value="Genomic_DNA"/>
</dbReference>
<dbReference type="GO" id="GO:0046872">
    <property type="term" value="F:metal ion binding"/>
    <property type="evidence" value="ECO:0007669"/>
    <property type="project" value="UniProtKB-KW"/>
</dbReference>
<evidence type="ECO:0000256" key="1">
    <source>
        <dbReference type="ARBA" id="ARBA00022723"/>
    </source>
</evidence>
<keyword evidence="2" id="KW-0106">Calcium</keyword>
<comment type="caution">
    <text evidence="4">The sequence shown here is derived from an EMBL/GenBank/DDBJ whole genome shotgun (WGS) entry which is preliminary data.</text>
</comment>
<organism evidence="4 5">
    <name type="scientific">Striga asiatica</name>
    <name type="common">Asiatic witchweed</name>
    <name type="synonym">Buchnera asiatica</name>
    <dbReference type="NCBI Taxonomy" id="4170"/>
    <lineage>
        <taxon>Eukaryota</taxon>
        <taxon>Viridiplantae</taxon>
        <taxon>Streptophyta</taxon>
        <taxon>Embryophyta</taxon>
        <taxon>Tracheophyta</taxon>
        <taxon>Spermatophyta</taxon>
        <taxon>Magnoliopsida</taxon>
        <taxon>eudicotyledons</taxon>
        <taxon>Gunneridae</taxon>
        <taxon>Pentapetalae</taxon>
        <taxon>asterids</taxon>
        <taxon>lamiids</taxon>
        <taxon>Lamiales</taxon>
        <taxon>Orobanchaceae</taxon>
        <taxon>Buchnereae</taxon>
        <taxon>Striga</taxon>
    </lineage>
</organism>
<accession>A0A5A7QLA9</accession>
<evidence type="ECO:0000259" key="3">
    <source>
        <dbReference type="Pfam" id="PF00168"/>
    </source>
</evidence>
<dbReference type="Pfam" id="PF00168">
    <property type="entry name" value="C2"/>
    <property type="match status" value="1"/>
</dbReference>
<proteinExistence type="predicted"/>
<evidence type="ECO:0000313" key="5">
    <source>
        <dbReference type="Proteomes" id="UP000325081"/>
    </source>
</evidence>
<sequence length="222" mass="25573">MLLLGVSPYRPMLKACSLTKRLIRYNPYINLSTIPHLAIVVEYDDWSWFHAMERTCGHPGYHVIVECGTQICRSKTSSENLDKIYWNEKFVFQYPTSELDTLNHLKLRIVNEEYLGDGECVGETLIFIKGIIAEGNRSGLIQLNPALFNVVLEDDTYKGQITIGLKFVPNAVLHAKRKESEPEGNDLGKSVCTMLTSLWKMRWLKFFSNLKNRKFVNTHKEN</sequence>
<protein>
    <submittedName>
        <fullName evidence="4">Calcium-dependent lipid-binding family protein</fullName>
    </submittedName>
</protein>
<name>A0A5A7QLA9_STRAF</name>
<keyword evidence="5" id="KW-1185">Reference proteome</keyword>
<dbReference type="AlphaFoldDB" id="A0A5A7QLA9"/>
<dbReference type="PANTHER" id="PTHR46502:SF14">
    <property type="entry name" value="CALCIUM-DEPENDENT LIPID-BINDING (CALB DOMAIN) FAMILY PROTEIN"/>
    <property type="match status" value="1"/>
</dbReference>
<keyword evidence="1" id="KW-0479">Metal-binding</keyword>
<dbReference type="Gene3D" id="2.60.40.150">
    <property type="entry name" value="C2 domain"/>
    <property type="match status" value="1"/>
</dbReference>
<dbReference type="Proteomes" id="UP000325081">
    <property type="component" value="Unassembled WGS sequence"/>
</dbReference>
<dbReference type="SUPFAM" id="SSF49562">
    <property type="entry name" value="C2 domain (Calcium/lipid-binding domain, CaLB)"/>
    <property type="match status" value="1"/>
</dbReference>
<dbReference type="InterPro" id="IPR000008">
    <property type="entry name" value="C2_dom"/>
</dbReference>